<dbReference type="PANTHER" id="PTHR12189">
    <property type="entry name" value="MRNA GUANINE-7- METHYLTRANSFERASE"/>
    <property type="match status" value="1"/>
</dbReference>
<feature type="compositionally biased region" description="Polar residues" evidence="8">
    <location>
        <begin position="1"/>
        <end position="31"/>
    </location>
</feature>
<organism evidence="10 11">
    <name type="scientific">Triparma laevis f. longispina</name>
    <dbReference type="NCBI Taxonomy" id="1714387"/>
    <lineage>
        <taxon>Eukaryota</taxon>
        <taxon>Sar</taxon>
        <taxon>Stramenopiles</taxon>
        <taxon>Ochrophyta</taxon>
        <taxon>Bolidophyceae</taxon>
        <taxon>Parmales</taxon>
        <taxon>Triparmaceae</taxon>
        <taxon>Triparma</taxon>
    </lineage>
</organism>
<dbReference type="SUPFAM" id="SSF53335">
    <property type="entry name" value="S-adenosyl-L-methionine-dependent methyltransferases"/>
    <property type="match status" value="1"/>
</dbReference>
<dbReference type="PROSITE" id="PS51562">
    <property type="entry name" value="RNA_CAP0_MT"/>
    <property type="match status" value="1"/>
</dbReference>
<comment type="caution">
    <text evidence="10">The sequence shown here is derived from an EMBL/GenBank/DDBJ whole genome shotgun (WGS) entry which is preliminary data.</text>
</comment>
<keyword evidence="6" id="KW-0506">mRNA capping</keyword>
<reference evidence="11" key="1">
    <citation type="journal article" date="2023" name="Commun. Biol.">
        <title>Genome analysis of Parmales, the sister group of diatoms, reveals the evolutionary specialization of diatoms from phago-mixotrophs to photoautotrophs.</title>
        <authorList>
            <person name="Ban H."/>
            <person name="Sato S."/>
            <person name="Yoshikawa S."/>
            <person name="Yamada K."/>
            <person name="Nakamura Y."/>
            <person name="Ichinomiya M."/>
            <person name="Sato N."/>
            <person name="Blanc-Mathieu R."/>
            <person name="Endo H."/>
            <person name="Kuwata A."/>
            <person name="Ogata H."/>
        </authorList>
    </citation>
    <scope>NUCLEOTIDE SEQUENCE [LARGE SCALE GENOMIC DNA]</scope>
    <source>
        <strain evidence="11">NIES 3700</strain>
    </source>
</reference>
<keyword evidence="4" id="KW-0949">S-adenosyl-L-methionine</keyword>
<dbReference type="EMBL" id="BRXW01000178">
    <property type="protein sequence ID" value="GMI12521.1"/>
    <property type="molecule type" value="Genomic_DNA"/>
</dbReference>
<feature type="region of interest" description="Disordered" evidence="8">
    <location>
        <begin position="1"/>
        <end position="39"/>
    </location>
</feature>
<evidence type="ECO:0000313" key="10">
    <source>
        <dbReference type="EMBL" id="GMI12521.1"/>
    </source>
</evidence>
<dbReference type="OrthoDB" id="10248867at2759"/>
<dbReference type="GO" id="GO:0005634">
    <property type="term" value="C:nucleus"/>
    <property type="evidence" value="ECO:0007669"/>
    <property type="project" value="TreeGrafter"/>
</dbReference>
<protein>
    <recommendedName>
        <fullName evidence="1">mRNA (guanine-N(7))-methyltransferase</fullName>
        <ecNumber evidence="1">2.1.1.56</ecNumber>
    </recommendedName>
</protein>
<dbReference type="GO" id="GO:0004482">
    <property type="term" value="F:mRNA 5'-cap (guanine-N7-)-methyltransferase activity"/>
    <property type="evidence" value="ECO:0007669"/>
    <property type="project" value="UniProtKB-EC"/>
</dbReference>
<dbReference type="PANTHER" id="PTHR12189:SF2">
    <property type="entry name" value="MRNA CAP GUANINE-N7 METHYLTRANSFERASE"/>
    <property type="match status" value="1"/>
</dbReference>
<keyword evidence="6" id="KW-0507">mRNA processing</keyword>
<dbReference type="AlphaFoldDB" id="A0A9W7FI98"/>
<keyword evidence="11" id="KW-1185">Reference proteome</keyword>
<dbReference type="EC" id="2.1.1.56" evidence="1"/>
<evidence type="ECO:0000256" key="7">
    <source>
        <dbReference type="ARBA" id="ARBA00044712"/>
    </source>
</evidence>
<evidence type="ECO:0000256" key="3">
    <source>
        <dbReference type="ARBA" id="ARBA00022679"/>
    </source>
</evidence>
<feature type="domain" description="MRNA cap 0 methyltransferase" evidence="9">
    <location>
        <begin position="39"/>
        <end position="342"/>
    </location>
</feature>
<dbReference type="InterPro" id="IPR029063">
    <property type="entry name" value="SAM-dependent_MTases_sf"/>
</dbReference>
<dbReference type="Proteomes" id="UP001165122">
    <property type="component" value="Unassembled WGS sequence"/>
</dbReference>
<dbReference type="InterPro" id="IPR039753">
    <property type="entry name" value="RG7MT1"/>
</dbReference>
<evidence type="ECO:0000256" key="1">
    <source>
        <dbReference type="ARBA" id="ARBA00011926"/>
    </source>
</evidence>
<evidence type="ECO:0000256" key="2">
    <source>
        <dbReference type="ARBA" id="ARBA00022603"/>
    </source>
</evidence>
<evidence type="ECO:0000313" key="11">
    <source>
        <dbReference type="Proteomes" id="UP001165122"/>
    </source>
</evidence>
<sequence>MNSVQHPTPHSQILANQGSAAAESYNAQTRSNRNKSHETFGYHSRKLNNWIKSLLIHLNGKGGGNVLDLACGNGGDVAKWSGVGVGGFVGVDVADKRLEEALRRVESFRNLRFKSYKFFMVDLGSESLSGSISQLSKTLPPKNTPHPTLPSTPWSLTPSNFKLTQKFTTVSCQLALHYMMQSSTRARNCFKTISENLEIGGKFILTTMDSRFVVERLMSLGGDLLDGKDRIINIGSENLCTIRVPGETVKRIFNVDEPLTRENWYGLKYNFELLDTLSPREVSVHLDEWLIPIELASCVMEEYGLVLEERLNFMEFFEKHKEEGGDKVRANCWTFFRRTNAL</sequence>
<name>A0A9W7FI98_9STRA</name>
<gene>
    <name evidence="10" type="ORF">TrLO_g12972</name>
</gene>
<evidence type="ECO:0000256" key="6">
    <source>
        <dbReference type="ARBA" id="ARBA00023042"/>
    </source>
</evidence>
<dbReference type="Pfam" id="PF03291">
    <property type="entry name" value="mRNA_G-N7_MeTrfase"/>
    <property type="match status" value="1"/>
</dbReference>
<comment type="catalytic activity">
    <reaction evidence="7">
        <text>a 5'-end (5'-triphosphoguanosine)-ribonucleoside in mRNA + S-adenosyl-L-methionine = a 5'-end (N(7)-methyl 5'-triphosphoguanosine)-ribonucleoside in mRNA + S-adenosyl-L-homocysteine</text>
        <dbReference type="Rhea" id="RHEA:67008"/>
        <dbReference type="Rhea" id="RHEA-COMP:17166"/>
        <dbReference type="Rhea" id="RHEA-COMP:17167"/>
        <dbReference type="ChEBI" id="CHEBI:57856"/>
        <dbReference type="ChEBI" id="CHEBI:59789"/>
        <dbReference type="ChEBI" id="CHEBI:156461"/>
        <dbReference type="ChEBI" id="CHEBI:167617"/>
        <dbReference type="EC" id="2.1.1.56"/>
    </reaction>
</comment>
<evidence type="ECO:0000256" key="8">
    <source>
        <dbReference type="SAM" id="MobiDB-lite"/>
    </source>
</evidence>
<dbReference type="InterPro" id="IPR004971">
    <property type="entry name" value="mRNA_G-N7_MeTrfase_dom"/>
</dbReference>
<feature type="region of interest" description="Disordered" evidence="8">
    <location>
        <begin position="134"/>
        <end position="153"/>
    </location>
</feature>
<evidence type="ECO:0000256" key="4">
    <source>
        <dbReference type="ARBA" id="ARBA00022691"/>
    </source>
</evidence>
<keyword evidence="3" id="KW-0808">Transferase</keyword>
<keyword evidence="5" id="KW-0694">RNA-binding</keyword>
<dbReference type="GO" id="GO:0003723">
    <property type="term" value="F:RNA binding"/>
    <property type="evidence" value="ECO:0007669"/>
    <property type="project" value="UniProtKB-KW"/>
</dbReference>
<keyword evidence="2" id="KW-0489">Methyltransferase</keyword>
<evidence type="ECO:0000259" key="9">
    <source>
        <dbReference type="PROSITE" id="PS51562"/>
    </source>
</evidence>
<proteinExistence type="predicted"/>
<accession>A0A9W7FI98</accession>
<evidence type="ECO:0000256" key="5">
    <source>
        <dbReference type="ARBA" id="ARBA00022884"/>
    </source>
</evidence>
<dbReference type="Gene3D" id="3.40.50.150">
    <property type="entry name" value="Vaccinia Virus protein VP39"/>
    <property type="match status" value="1"/>
</dbReference>